<evidence type="ECO:0000256" key="4">
    <source>
        <dbReference type="ARBA" id="ARBA00023163"/>
    </source>
</evidence>
<dbReference type="PROSITE" id="PS50931">
    <property type="entry name" value="HTH_LYSR"/>
    <property type="match status" value="1"/>
</dbReference>
<evidence type="ECO:0000256" key="2">
    <source>
        <dbReference type="ARBA" id="ARBA00023015"/>
    </source>
</evidence>
<evidence type="ECO:0000313" key="6">
    <source>
        <dbReference type="EMBL" id="MBN3579438.1"/>
    </source>
</evidence>
<feature type="domain" description="HTH lysR-type" evidence="5">
    <location>
        <begin position="9"/>
        <end position="66"/>
    </location>
</feature>
<dbReference type="InterPro" id="IPR058163">
    <property type="entry name" value="LysR-type_TF_proteobact-type"/>
</dbReference>
<keyword evidence="4" id="KW-0804">Transcription</keyword>
<reference evidence="6 7" key="1">
    <citation type="submission" date="2021-02" db="EMBL/GenBank/DDBJ databases">
        <title>Draft Genome Sequences of 5 Vibrio neptunius Strains Isolated From of Bivalve Hatcheries.</title>
        <authorList>
            <person name="Galvis F."/>
            <person name="Barja J.L."/>
            <person name="Lemos M.L."/>
            <person name="Balado M."/>
        </authorList>
    </citation>
    <scope>NUCLEOTIDE SEQUENCE [LARGE SCALE GENOMIC DNA]</scope>
    <source>
        <strain evidence="6 7">PP-145.98</strain>
    </source>
</reference>
<gene>
    <name evidence="6" type="ORF">JYA62_17385</name>
</gene>
<dbReference type="InterPro" id="IPR036388">
    <property type="entry name" value="WH-like_DNA-bd_sf"/>
</dbReference>
<accession>A0ABS3A525</accession>
<proteinExistence type="inferred from homology"/>
<dbReference type="PANTHER" id="PTHR30537">
    <property type="entry name" value="HTH-TYPE TRANSCRIPTIONAL REGULATOR"/>
    <property type="match status" value="1"/>
</dbReference>
<dbReference type="SUPFAM" id="SSF53850">
    <property type="entry name" value="Periplasmic binding protein-like II"/>
    <property type="match status" value="1"/>
</dbReference>
<dbReference type="Gene3D" id="3.40.190.290">
    <property type="match status" value="1"/>
</dbReference>
<comment type="similarity">
    <text evidence="1">Belongs to the LysR transcriptional regulatory family.</text>
</comment>
<dbReference type="EMBL" id="JAFHLB010000025">
    <property type="protein sequence ID" value="MBN3579438.1"/>
    <property type="molecule type" value="Genomic_DNA"/>
</dbReference>
<dbReference type="Pfam" id="PF00126">
    <property type="entry name" value="HTH_1"/>
    <property type="match status" value="1"/>
</dbReference>
<evidence type="ECO:0000256" key="1">
    <source>
        <dbReference type="ARBA" id="ARBA00009437"/>
    </source>
</evidence>
<keyword evidence="7" id="KW-1185">Reference proteome</keyword>
<dbReference type="RefSeq" id="WP_206371392.1">
    <property type="nucleotide sequence ID" value="NZ_CAWPTM010000098.1"/>
</dbReference>
<comment type="caution">
    <text evidence="6">The sequence shown here is derived from an EMBL/GenBank/DDBJ whole genome shotgun (WGS) entry which is preliminary data.</text>
</comment>
<dbReference type="Pfam" id="PF03466">
    <property type="entry name" value="LysR_substrate"/>
    <property type="match status" value="1"/>
</dbReference>
<dbReference type="Gene3D" id="1.10.10.10">
    <property type="entry name" value="Winged helix-like DNA-binding domain superfamily/Winged helix DNA-binding domain"/>
    <property type="match status" value="1"/>
</dbReference>
<organism evidence="6 7">
    <name type="scientific">Vibrio neptunius</name>
    <dbReference type="NCBI Taxonomy" id="170651"/>
    <lineage>
        <taxon>Bacteria</taxon>
        <taxon>Pseudomonadati</taxon>
        <taxon>Pseudomonadota</taxon>
        <taxon>Gammaproteobacteria</taxon>
        <taxon>Vibrionales</taxon>
        <taxon>Vibrionaceae</taxon>
        <taxon>Vibrio</taxon>
    </lineage>
</organism>
<keyword evidence="3" id="KW-0238">DNA-binding</keyword>
<dbReference type="SUPFAM" id="SSF46785">
    <property type="entry name" value="Winged helix' DNA-binding domain"/>
    <property type="match status" value="1"/>
</dbReference>
<evidence type="ECO:0000313" key="7">
    <source>
        <dbReference type="Proteomes" id="UP000779070"/>
    </source>
</evidence>
<name>A0ABS3A525_9VIBR</name>
<keyword evidence="2" id="KW-0805">Transcription regulation</keyword>
<dbReference type="PANTHER" id="PTHR30537:SF5">
    <property type="entry name" value="HTH-TYPE TRANSCRIPTIONAL ACTIVATOR TTDR-RELATED"/>
    <property type="match status" value="1"/>
</dbReference>
<dbReference type="InterPro" id="IPR036390">
    <property type="entry name" value="WH_DNA-bd_sf"/>
</dbReference>
<evidence type="ECO:0000259" key="5">
    <source>
        <dbReference type="PROSITE" id="PS50931"/>
    </source>
</evidence>
<dbReference type="InterPro" id="IPR005119">
    <property type="entry name" value="LysR_subst-bd"/>
</dbReference>
<dbReference type="CDD" id="cd08422">
    <property type="entry name" value="PBP2_CrgA_like"/>
    <property type="match status" value="1"/>
</dbReference>
<dbReference type="Proteomes" id="UP000779070">
    <property type="component" value="Unassembled WGS sequence"/>
</dbReference>
<sequence>MGLMVLDKIDQQWLNSFHCVYENNSFKRAAELLGLPSSNISRHIALLEECLDTRLFHRTTRRVSPTDAGEHLYVRTQPLLNKLNDALEEVTQYSQQVQGQLKVLMPDSPALSEAVVSFCHQHPSISLCCDTSISPKDDPLDGFDIVISFQRGKLTDCNWVAKEIIRWKSVVVASPAWLERYPAPFHTTDLSRVPCITTYTALNGSPWVFENATGELITQKVHSTFKVNSGHLAKTGALAGLGASLLPIEFCQQELNAGTLVQIDMEYPPADLVLYAFYASRKHLAKKIPIFIKHLQSQSTVHKQL</sequence>
<protein>
    <submittedName>
        <fullName evidence="6">LysR family transcriptional regulator</fullName>
    </submittedName>
</protein>
<dbReference type="InterPro" id="IPR000847">
    <property type="entry name" value="LysR_HTH_N"/>
</dbReference>
<evidence type="ECO:0000256" key="3">
    <source>
        <dbReference type="ARBA" id="ARBA00023125"/>
    </source>
</evidence>